<feature type="domain" description="Glycosyl transferase family 1" evidence="2">
    <location>
        <begin position="191"/>
        <end position="356"/>
    </location>
</feature>
<keyword evidence="3" id="KW-0328">Glycosyltransferase</keyword>
<dbReference type="PANTHER" id="PTHR12526">
    <property type="entry name" value="GLYCOSYLTRANSFERASE"/>
    <property type="match status" value="1"/>
</dbReference>
<name>A0ABU6PPW0_9BACL</name>
<evidence type="ECO:0000313" key="3">
    <source>
        <dbReference type="EMBL" id="MED5016025.1"/>
    </source>
</evidence>
<keyword evidence="4" id="KW-1185">Reference proteome</keyword>
<keyword evidence="3" id="KW-0808">Transferase</keyword>
<dbReference type="EMBL" id="JARTLD010000004">
    <property type="protein sequence ID" value="MED5016025.1"/>
    <property type="molecule type" value="Genomic_DNA"/>
</dbReference>
<organism evidence="3 4">
    <name type="scientific">Paenibacillus chibensis</name>
    <dbReference type="NCBI Taxonomy" id="59846"/>
    <lineage>
        <taxon>Bacteria</taxon>
        <taxon>Bacillati</taxon>
        <taxon>Bacillota</taxon>
        <taxon>Bacilli</taxon>
        <taxon>Bacillales</taxon>
        <taxon>Paenibacillaceae</taxon>
        <taxon>Paenibacillus</taxon>
    </lineage>
</organism>
<reference evidence="3 4" key="1">
    <citation type="submission" date="2023-03" db="EMBL/GenBank/DDBJ databases">
        <title>Bacillus Genome Sequencing.</title>
        <authorList>
            <person name="Dunlap C."/>
        </authorList>
    </citation>
    <scope>NUCLEOTIDE SEQUENCE [LARGE SCALE GENOMIC DNA]</scope>
    <source>
        <strain evidence="3 4">NRS-52</strain>
    </source>
</reference>
<protein>
    <submittedName>
        <fullName evidence="3">Glycosyltransferase</fullName>
        <ecNumber evidence="3">2.4.-.-</ecNumber>
    </submittedName>
</protein>
<dbReference type="Gene3D" id="3.40.50.2000">
    <property type="entry name" value="Glycogen Phosphorylase B"/>
    <property type="match status" value="2"/>
</dbReference>
<feature type="compositionally biased region" description="Basic residues" evidence="1">
    <location>
        <begin position="423"/>
        <end position="464"/>
    </location>
</feature>
<evidence type="ECO:0000313" key="4">
    <source>
        <dbReference type="Proteomes" id="UP001343257"/>
    </source>
</evidence>
<dbReference type="InterPro" id="IPR001296">
    <property type="entry name" value="Glyco_trans_1"/>
</dbReference>
<dbReference type="EC" id="2.4.-.-" evidence="3"/>
<dbReference type="Proteomes" id="UP001343257">
    <property type="component" value="Unassembled WGS sequence"/>
</dbReference>
<dbReference type="SUPFAM" id="SSF53756">
    <property type="entry name" value="UDP-Glycosyltransferase/glycogen phosphorylase"/>
    <property type="match status" value="1"/>
</dbReference>
<gene>
    <name evidence="3" type="ORF">P9847_01760</name>
</gene>
<comment type="caution">
    <text evidence="3">The sequence shown here is derived from an EMBL/GenBank/DDBJ whole genome shotgun (WGS) entry which is preliminary data.</text>
</comment>
<feature type="region of interest" description="Disordered" evidence="1">
    <location>
        <begin position="408"/>
        <end position="464"/>
    </location>
</feature>
<sequence length="464" mass="50752">MLFSHVSNTGSITGAEKLLLLFCLQISPYFDCILTAPQEGRLTYDARKKGIPVRILPYPLLYGMYQPGAQLQEEAEALRQHSDFASVLSCLLEAAPDIVLTNTIVNVLPAMAAKTLGIPVLWQITEVMQSSEHVHAAVAVVDKYSDCLIAISEASASLFRGRISRPITLLPPSSDNEHLHPDQGLIRTGYRKILRLKDSHACIGYISSFIHSAKGLHEFIRMAVILAGSYEQCRFVAIGKPADHAYYERCIAEVNASGFRTRFRFIPFVESVHAAYSAMDILVVPSMVEEGLGMTALEGMLCGKPVITFDSGGLGELMRNTGNGHAAVPTGNYGSLAAKTAEFLNDPFLLESTGRRNAEAARNQYGLDVYARKIAFFVEELRRGCPDWMSGMISSSVAATRASQSALLPDAARSAEGAPRAPRSSKPKRRKSRSKKAPASKRRLAHRRTGAGRAAKTRKSKKRR</sequence>
<dbReference type="CDD" id="cd03801">
    <property type="entry name" value="GT4_PimA-like"/>
    <property type="match status" value="1"/>
</dbReference>
<evidence type="ECO:0000259" key="2">
    <source>
        <dbReference type="Pfam" id="PF00534"/>
    </source>
</evidence>
<dbReference type="Pfam" id="PF00534">
    <property type="entry name" value="Glycos_transf_1"/>
    <property type="match status" value="1"/>
</dbReference>
<proteinExistence type="predicted"/>
<accession>A0ABU6PPW0</accession>
<dbReference type="GO" id="GO:0016757">
    <property type="term" value="F:glycosyltransferase activity"/>
    <property type="evidence" value="ECO:0007669"/>
    <property type="project" value="UniProtKB-KW"/>
</dbReference>
<dbReference type="RefSeq" id="WP_328274908.1">
    <property type="nucleotide sequence ID" value="NZ_JARTLD010000004.1"/>
</dbReference>
<evidence type="ECO:0000256" key="1">
    <source>
        <dbReference type="SAM" id="MobiDB-lite"/>
    </source>
</evidence>